<comment type="subcellular location">
    <subcellularLocation>
        <location evidence="1">Nucleus</location>
    </subcellularLocation>
</comment>
<evidence type="ECO:0000256" key="2">
    <source>
        <dbReference type="ARBA" id="ARBA00010565"/>
    </source>
</evidence>
<keyword evidence="6" id="KW-0539">Nucleus</keyword>
<evidence type="ECO:0000256" key="5">
    <source>
        <dbReference type="ARBA" id="ARBA00022705"/>
    </source>
</evidence>
<feature type="domain" description="DNA replication complex GINS protein PSF2 N-terminal" evidence="9">
    <location>
        <begin position="13"/>
        <end position="71"/>
    </location>
</feature>
<organism evidence="10 11">
    <name type="scientific">Myxozyma melibiosi</name>
    <dbReference type="NCBI Taxonomy" id="54550"/>
    <lineage>
        <taxon>Eukaryota</taxon>
        <taxon>Fungi</taxon>
        <taxon>Dikarya</taxon>
        <taxon>Ascomycota</taxon>
        <taxon>Saccharomycotina</taxon>
        <taxon>Lipomycetes</taxon>
        <taxon>Lipomycetales</taxon>
        <taxon>Lipomycetaceae</taxon>
        <taxon>Myxozyma</taxon>
    </lineage>
</organism>
<dbReference type="GeneID" id="90038203"/>
<dbReference type="Pfam" id="PF25005">
    <property type="entry name" value="PSF2_N"/>
    <property type="match status" value="1"/>
</dbReference>
<dbReference type="CDD" id="cd21694">
    <property type="entry name" value="GINS_B_Psf2"/>
    <property type="match status" value="1"/>
</dbReference>
<dbReference type="PANTHER" id="PTHR12772">
    <property type="entry name" value="DNA REPLICATION COMPLEX GINS PROTEIN PSF2"/>
    <property type="match status" value="1"/>
</dbReference>
<evidence type="ECO:0000313" key="10">
    <source>
        <dbReference type="EMBL" id="KAK7205051.1"/>
    </source>
</evidence>
<evidence type="ECO:0000256" key="7">
    <source>
        <dbReference type="SAM" id="MobiDB-lite"/>
    </source>
</evidence>
<dbReference type="SUPFAM" id="SSF160059">
    <property type="entry name" value="PriA/YqbF domain"/>
    <property type="match status" value="1"/>
</dbReference>
<sequence length="263" mass="29935">MALPPKQIGTFLPSEISFLAENTKVTIIPRQALDSVDLIGLKLPSMRPMRRVEVPLWVAIILKKQSRCNIVSPAWLSEDNLKKAYEAEASNMTRFSDKLPWEWIEVGELVLESAPDDLSSAPHVIRNLLRDIREIRQAKVRAGLRGLEYTYMQLDHIGAMELNEIRPFVTMTMNELRILQNSVENEEEQAAEGMLPDDVDDGSDMDDTFETREYSAPPRNSSHFDDSVGSRLSRPPAPSYDDDGEDDDDELEMDESYLHTINR</sequence>
<feature type="compositionally biased region" description="Acidic residues" evidence="7">
    <location>
        <begin position="184"/>
        <end position="208"/>
    </location>
</feature>
<dbReference type="CDD" id="cd11712">
    <property type="entry name" value="GINS_A_psf2"/>
    <property type="match status" value="1"/>
</dbReference>
<feature type="region of interest" description="Disordered" evidence="7">
    <location>
        <begin position="184"/>
        <end position="263"/>
    </location>
</feature>
<evidence type="ECO:0000256" key="1">
    <source>
        <dbReference type="ARBA" id="ARBA00004123"/>
    </source>
</evidence>
<dbReference type="Pfam" id="PF05916">
    <property type="entry name" value="Sld5"/>
    <property type="match status" value="1"/>
</dbReference>
<dbReference type="Proteomes" id="UP001498771">
    <property type="component" value="Unassembled WGS sequence"/>
</dbReference>
<feature type="compositionally biased region" description="Acidic residues" evidence="7">
    <location>
        <begin position="240"/>
        <end position="255"/>
    </location>
</feature>
<dbReference type="Gene3D" id="1.20.58.1020">
    <property type="match status" value="1"/>
</dbReference>
<reference evidence="10 11" key="1">
    <citation type="submission" date="2024-03" db="EMBL/GenBank/DDBJ databases">
        <title>Genome-scale model development and genomic sequencing of the oleaginous clade Lipomyces.</title>
        <authorList>
            <consortium name="Lawrence Berkeley National Laboratory"/>
            <person name="Czajka J.J."/>
            <person name="Han Y."/>
            <person name="Kim J."/>
            <person name="Mondo S.J."/>
            <person name="Hofstad B.A."/>
            <person name="Robles A."/>
            <person name="Haridas S."/>
            <person name="Riley R."/>
            <person name="LaButti K."/>
            <person name="Pangilinan J."/>
            <person name="Andreopoulos W."/>
            <person name="Lipzen A."/>
            <person name="Yan J."/>
            <person name="Wang M."/>
            <person name="Ng V."/>
            <person name="Grigoriev I.V."/>
            <person name="Spatafora J.W."/>
            <person name="Magnuson J.K."/>
            <person name="Baker S.E."/>
            <person name="Pomraning K.R."/>
        </authorList>
    </citation>
    <scope>NUCLEOTIDE SEQUENCE [LARGE SCALE GENOMIC DNA]</scope>
    <source>
        <strain evidence="10 11">Phaff 52-87</strain>
    </source>
</reference>
<protein>
    <recommendedName>
        <fullName evidence="4">DNA replication complex GINS protein PSF2</fullName>
    </recommendedName>
    <alternativeName>
        <fullName evidence="3">DNA replication complex GINS protein psf2</fullName>
    </alternativeName>
</protein>
<evidence type="ECO:0000313" key="11">
    <source>
        <dbReference type="Proteomes" id="UP001498771"/>
    </source>
</evidence>
<gene>
    <name evidence="10" type="ORF">BZA70DRAFT_278968</name>
</gene>
<dbReference type="EMBL" id="JBBJBU010000006">
    <property type="protein sequence ID" value="KAK7205051.1"/>
    <property type="molecule type" value="Genomic_DNA"/>
</dbReference>
<dbReference type="InterPro" id="IPR007257">
    <property type="entry name" value="GINS_Psf2"/>
</dbReference>
<keyword evidence="11" id="KW-1185">Reference proteome</keyword>
<proteinExistence type="inferred from homology"/>
<evidence type="ECO:0000256" key="4">
    <source>
        <dbReference type="ARBA" id="ARBA00015139"/>
    </source>
</evidence>
<evidence type="ECO:0000259" key="8">
    <source>
        <dbReference type="Pfam" id="PF05916"/>
    </source>
</evidence>
<keyword evidence="5" id="KW-0235">DNA replication</keyword>
<name>A0ABR1F5E6_9ASCO</name>
<evidence type="ECO:0000256" key="3">
    <source>
        <dbReference type="ARBA" id="ARBA00013969"/>
    </source>
</evidence>
<comment type="caution">
    <text evidence="10">The sequence shown here is derived from an EMBL/GenBank/DDBJ whole genome shotgun (WGS) entry which is preliminary data.</text>
</comment>
<dbReference type="InterPro" id="IPR021151">
    <property type="entry name" value="GINS_A"/>
</dbReference>
<accession>A0ABR1F5E6</accession>
<feature type="domain" description="GINS subunit" evidence="8">
    <location>
        <begin position="75"/>
        <end position="176"/>
    </location>
</feature>
<evidence type="ECO:0000259" key="9">
    <source>
        <dbReference type="Pfam" id="PF25005"/>
    </source>
</evidence>
<dbReference type="Gene3D" id="3.40.5.50">
    <property type="match status" value="1"/>
</dbReference>
<dbReference type="SUPFAM" id="SSF158573">
    <property type="entry name" value="GINS helical bundle-like"/>
    <property type="match status" value="1"/>
</dbReference>
<dbReference type="InterPro" id="IPR036224">
    <property type="entry name" value="GINS_bundle-like_dom_sf"/>
</dbReference>
<dbReference type="InterPro" id="IPR056784">
    <property type="entry name" value="PSF2_N"/>
</dbReference>
<dbReference type="PANTHER" id="PTHR12772:SF0">
    <property type="entry name" value="DNA REPLICATION COMPLEX GINS PROTEIN PSF2"/>
    <property type="match status" value="1"/>
</dbReference>
<dbReference type="RefSeq" id="XP_064768084.1">
    <property type="nucleotide sequence ID" value="XM_064912691.1"/>
</dbReference>
<evidence type="ECO:0000256" key="6">
    <source>
        <dbReference type="ARBA" id="ARBA00023242"/>
    </source>
</evidence>
<comment type="similarity">
    <text evidence="2">Belongs to the GINS2/PSF2 family.</text>
</comment>